<organism evidence="2 3">
    <name type="scientific">Amycolatopsis saalfeldensis</name>
    <dbReference type="NCBI Taxonomy" id="394193"/>
    <lineage>
        <taxon>Bacteria</taxon>
        <taxon>Bacillati</taxon>
        <taxon>Actinomycetota</taxon>
        <taxon>Actinomycetes</taxon>
        <taxon>Pseudonocardiales</taxon>
        <taxon>Pseudonocardiaceae</taxon>
        <taxon>Amycolatopsis</taxon>
    </lineage>
</organism>
<dbReference type="InterPro" id="IPR036291">
    <property type="entry name" value="NAD(P)-bd_dom_sf"/>
</dbReference>
<dbReference type="EMBL" id="FOEF01000004">
    <property type="protein sequence ID" value="SEP15149.1"/>
    <property type="molecule type" value="Genomic_DNA"/>
</dbReference>
<dbReference type="SUPFAM" id="SSF51735">
    <property type="entry name" value="NAD(P)-binding Rossmann-fold domains"/>
    <property type="match status" value="1"/>
</dbReference>
<dbReference type="Proteomes" id="UP000198582">
    <property type="component" value="Unassembled WGS sequence"/>
</dbReference>
<reference evidence="2 3" key="1">
    <citation type="submission" date="2016-10" db="EMBL/GenBank/DDBJ databases">
        <authorList>
            <person name="de Groot N.N."/>
        </authorList>
    </citation>
    <scope>NUCLEOTIDE SEQUENCE [LARGE SCALE GENOMIC DNA]</scope>
    <source>
        <strain evidence="2 3">DSM 44993</strain>
    </source>
</reference>
<proteinExistence type="predicted"/>
<evidence type="ECO:0000313" key="2">
    <source>
        <dbReference type="EMBL" id="SEP15149.1"/>
    </source>
</evidence>
<dbReference type="AlphaFoldDB" id="A0A1H8VIE5"/>
<sequence length="287" mass="29866">MIVITGATGRLGSQIVERLLTRVPAGQVAVSVRDAAKAAGLAARGVRVREGNFSDPASLAHAFEGAEQVLVVSSNDAGAEAETQHKAAIDAARAAGAEHVVYTSHQASAADSEFLPMRDHAATERYLAAQGGKFTSLRNGFYASTVPRLIGQALETGTIIAPADGPVSWTAHADLAEAAAIVLAGENPFDGVAPPLTAPDVLDLKSVAELLSELTGRTITRVVADDDEWRAEQVEQGRSEFQAEFTLGMFRAARRGEFAATGPALGALIGHPAAPLRSLLEEVVAGR</sequence>
<dbReference type="Pfam" id="PF05368">
    <property type="entry name" value="NmrA"/>
    <property type="match status" value="1"/>
</dbReference>
<dbReference type="InterPro" id="IPR008030">
    <property type="entry name" value="NmrA-like"/>
</dbReference>
<dbReference type="PANTHER" id="PTHR47129">
    <property type="entry name" value="QUINONE OXIDOREDUCTASE 2"/>
    <property type="match status" value="1"/>
</dbReference>
<dbReference type="OrthoDB" id="5510591at2"/>
<protein>
    <submittedName>
        <fullName evidence="2">Uncharacterized conserved protein YbjT, contains NAD(P)-binding and DUF2867 domains</fullName>
    </submittedName>
</protein>
<name>A0A1H8VIE5_9PSEU</name>
<dbReference type="PANTHER" id="PTHR47129:SF1">
    <property type="entry name" value="NMRA-LIKE DOMAIN-CONTAINING PROTEIN"/>
    <property type="match status" value="1"/>
</dbReference>
<evidence type="ECO:0000313" key="3">
    <source>
        <dbReference type="Proteomes" id="UP000198582"/>
    </source>
</evidence>
<dbReference type="Gene3D" id="3.40.50.720">
    <property type="entry name" value="NAD(P)-binding Rossmann-like Domain"/>
    <property type="match status" value="1"/>
</dbReference>
<dbReference type="RefSeq" id="WP_091616529.1">
    <property type="nucleotide sequence ID" value="NZ_FOEF01000004.1"/>
</dbReference>
<evidence type="ECO:0000259" key="1">
    <source>
        <dbReference type="Pfam" id="PF05368"/>
    </source>
</evidence>
<gene>
    <name evidence="2" type="ORF">SAMN04489732_10477</name>
</gene>
<feature type="domain" description="NmrA-like" evidence="1">
    <location>
        <begin position="2"/>
        <end position="224"/>
    </location>
</feature>
<dbReference type="Gene3D" id="3.90.25.10">
    <property type="entry name" value="UDP-galactose 4-epimerase, domain 1"/>
    <property type="match status" value="1"/>
</dbReference>
<keyword evidence="3" id="KW-1185">Reference proteome</keyword>
<dbReference type="InterPro" id="IPR052718">
    <property type="entry name" value="NmrA-type_oxidoreductase"/>
</dbReference>
<dbReference type="STRING" id="394193.SAMN04489732_10477"/>
<accession>A0A1H8VIE5</accession>